<accession>A0ABQ6DDJ3</accession>
<protein>
    <submittedName>
        <fullName evidence="1">Uncharacterized protein</fullName>
    </submittedName>
</protein>
<evidence type="ECO:0000313" key="2">
    <source>
        <dbReference type="Proteomes" id="UP001156856"/>
    </source>
</evidence>
<gene>
    <name evidence="1" type="ORF">GCM10007888_12260</name>
</gene>
<dbReference type="EMBL" id="BSPK01000017">
    <property type="protein sequence ID" value="GLS62845.1"/>
    <property type="molecule type" value="Genomic_DNA"/>
</dbReference>
<evidence type="ECO:0000313" key="1">
    <source>
        <dbReference type="EMBL" id="GLS62845.1"/>
    </source>
</evidence>
<proteinExistence type="predicted"/>
<reference evidence="2" key="1">
    <citation type="journal article" date="2019" name="Int. J. Syst. Evol. Microbiol.">
        <title>The Global Catalogue of Microorganisms (GCM) 10K type strain sequencing project: providing services to taxonomists for standard genome sequencing and annotation.</title>
        <authorList>
            <consortium name="The Broad Institute Genomics Platform"/>
            <consortium name="The Broad Institute Genome Sequencing Center for Infectious Disease"/>
            <person name="Wu L."/>
            <person name="Ma J."/>
        </authorList>
    </citation>
    <scope>NUCLEOTIDE SEQUENCE [LARGE SCALE GENOMIC DNA]</scope>
    <source>
        <strain evidence="2">NBRC 107715</strain>
    </source>
</reference>
<comment type="caution">
    <text evidence="1">The sequence shown here is derived from an EMBL/GenBank/DDBJ whole genome shotgun (WGS) entry which is preliminary data.</text>
</comment>
<sequence length="70" mass="7550">MDMGFKQAGNRGSALGIDHARRGGREIGLHGHEAPFANGEIHWRFAIGDADLPDQKLDLAGRTLASLRPC</sequence>
<dbReference type="Proteomes" id="UP001156856">
    <property type="component" value="Unassembled WGS sequence"/>
</dbReference>
<name>A0ABQ6DDJ3_9HYPH</name>
<keyword evidence="2" id="KW-1185">Reference proteome</keyword>
<organism evidence="1 2">
    <name type="scientific">Methylobacterium oxalidis</name>
    <dbReference type="NCBI Taxonomy" id="944322"/>
    <lineage>
        <taxon>Bacteria</taxon>
        <taxon>Pseudomonadati</taxon>
        <taxon>Pseudomonadota</taxon>
        <taxon>Alphaproteobacteria</taxon>
        <taxon>Hyphomicrobiales</taxon>
        <taxon>Methylobacteriaceae</taxon>
        <taxon>Methylobacterium</taxon>
    </lineage>
</organism>